<organism evidence="1">
    <name type="scientific">marine sediment metagenome</name>
    <dbReference type="NCBI Taxonomy" id="412755"/>
    <lineage>
        <taxon>unclassified sequences</taxon>
        <taxon>metagenomes</taxon>
        <taxon>ecological metagenomes</taxon>
    </lineage>
</organism>
<gene>
    <name evidence="1" type="ORF">S01H4_05136</name>
</gene>
<accession>X1AHR8</accession>
<dbReference type="EMBL" id="BART01001460">
    <property type="protein sequence ID" value="GAG69282.1"/>
    <property type="molecule type" value="Genomic_DNA"/>
</dbReference>
<evidence type="ECO:0000313" key="1">
    <source>
        <dbReference type="EMBL" id="GAG69282.1"/>
    </source>
</evidence>
<comment type="caution">
    <text evidence="1">The sequence shown here is derived from an EMBL/GenBank/DDBJ whole genome shotgun (WGS) entry which is preliminary data.</text>
</comment>
<protein>
    <submittedName>
        <fullName evidence="1">Uncharacterized protein</fullName>
    </submittedName>
</protein>
<proteinExistence type="predicted"/>
<dbReference type="AlphaFoldDB" id="X1AHR8"/>
<feature type="non-terminal residue" evidence="1">
    <location>
        <position position="1"/>
    </location>
</feature>
<name>X1AHR8_9ZZZZ</name>
<reference evidence="1" key="1">
    <citation type="journal article" date="2014" name="Front. Microbiol.">
        <title>High frequency of phylogenetically diverse reductive dehalogenase-homologous genes in deep subseafloor sedimentary metagenomes.</title>
        <authorList>
            <person name="Kawai M."/>
            <person name="Futagami T."/>
            <person name="Toyoda A."/>
            <person name="Takaki Y."/>
            <person name="Nishi S."/>
            <person name="Hori S."/>
            <person name="Arai W."/>
            <person name="Tsubouchi T."/>
            <person name="Morono Y."/>
            <person name="Uchiyama I."/>
            <person name="Ito T."/>
            <person name="Fujiyama A."/>
            <person name="Inagaki F."/>
            <person name="Takami H."/>
        </authorList>
    </citation>
    <scope>NUCLEOTIDE SEQUENCE</scope>
    <source>
        <strain evidence="1">Expedition CK06-06</strain>
    </source>
</reference>
<sequence length="91" mass="10246">GLSKNLHSFFEETNMGKCPECDVELEEVKAFSMEENRQIVTLDESGNLDWGLIETIEGTCTSIDIECPHCNAIIYHNKGSSTDPKIKELLR</sequence>